<dbReference type="InterPro" id="IPR001469">
    <property type="entry name" value="ATP_synth_F1_dsu/esu"/>
</dbReference>
<protein>
    <recommendedName>
        <fullName evidence="10">ATP synthase F1 complex delta/epsilon subunit N-terminal domain-containing protein</fullName>
    </recommendedName>
</protein>
<evidence type="ECO:0000256" key="9">
    <source>
        <dbReference type="ARBA" id="ARBA00023136"/>
    </source>
</evidence>
<dbReference type="EMBL" id="JASFZW010000006">
    <property type="protein sequence ID" value="KAK2077614.1"/>
    <property type="molecule type" value="Genomic_DNA"/>
</dbReference>
<evidence type="ECO:0000313" key="12">
    <source>
        <dbReference type="Proteomes" id="UP001255856"/>
    </source>
</evidence>
<proteinExistence type="inferred from homology"/>
<keyword evidence="3" id="KW-0813">Transport</keyword>
<organism evidence="11 12">
    <name type="scientific">Prototheca wickerhamii</name>
    <dbReference type="NCBI Taxonomy" id="3111"/>
    <lineage>
        <taxon>Eukaryota</taxon>
        <taxon>Viridiplantae</taxon>
        <taxon>Chlorophyta</taxon>
        <taxon>core chlorophytes</taxon>
        <taxon>Trebouxiophyceae</taxon>
        <taxon>Chlorellales</taxon>
        <taxon>Chlorellaceae</taxon>
        <taxon>Prototheca</taxon>
    </lineage>
</organism>
<comment type="caution">
    <text evidence="11">The sequence shown here is derived from an EMBL/GenBank/DDBJ whole genome shotgun (WGS) entry which is preliminary data.</text>
</comment>
<keyword evidence="4" id="KW-0375">Hydrogen ion transport</keyword>
<evidence type="ECO:0000256" key="1">
    <source>
        <dbReference type="ARBA" id="ARBA00004273"/>
    </source>
</evidence>
<dbReference type="AlphaFoldDB" id="A0AAD9IFS9"/>
<evidence type="ECO:0000313" key="11">
    <source>
        <dbReference type="EMBL" id="KAK2077614.1"/>
    </source>
</evidence>
<dbReference type="GO" id="GO:0046933">
    <property type="term" value="F:proton-transporting ATP synthase activity, rotational mechanism"/>
    <property type="evidence" value="ECO:0007669"/>
    <property type="project" value="InterPro"/>
</dbReference>
<sequence>MIRQAVRGVFRAAGVRSVSTSAVLRQELSASEASKQEFLAKFAPFQGTLADPEFPTNFIKTAPKPEAGAALPDKLTFNFYVPSKAISRASAVDLVLLPATTGDFGVMPGHVPTVAQLRPGVVSVHTTLDKEVTKYFVAGGFAFVHADSSADVCAVEAVELGEVDPDAVRAGLAEYTGKLASLQGKGDDYELAAAQAGVEVYSALSSALGL</sequence>
<comment type="similarity">
    <text evidence="2">Belongs to the ATPase epsilon chain family.</text>
</comment>
<evidence type="ECO:0000256" key="2">
    <source>
        <dbReference type="ARBA" id="ARBA00005712"/>
    </source>
</evidence>
<dbReference type="Proteomes" id="UP001255856">
    <property type="component" value="Unassembled WGS sequence"/>
</dbReference>
<evidence type="ECO:0000256" key="3">
    <source>
        <dbReference type="ARBA" id="ARBA00022448"/>
    </source>
</evidence>
<evidence type="ECO:0000256" key="8">
    <source>
        <dbReference type="ARBA" id="ARBA00023128"/>
    </source>
</evidence>
<keyword evidence="12" id="KW-1185">Reference proteome</keyword>
<dbReference type="Gene3D" id="2.60.15.10">
    <property type="entry name" value="F0F1 ATP synthase delta/epsilon subunit, N-terminal"/>
    <property type="match status" value="1"/>
</dbReference>
<feature type="domain" description="ATP synthase F1 complex delta/epsilon subunit N-terminal" evidence="10">
    <location>
        <begin position="78"/>
        <end position="147"/>
    </location>
</feature>
<dbReference type="HAMAP" id="MF_00530">
    <property type="entry name" value="ATP_synth_epsil_bac"/>
    <property type="match status" value="1"/>
</dbReference>
<keyword evidence="8" id="KW-0496">Mitochondrion</keyword>
<keyword evidence="9" id="KW-0472">Membrane</keyword>
<comment type="subcellular location">
    <subcellularLocation>
        <location evidence="1">Mitochondrion inner membrane</location>
    </subcellularLocation>
</comment>
<dbReference type="InterPro" id="IPR036771">
    <property type="entry name" value="ATPsynth_dsu/esu_N"/>
</dbReference>
<evidence type="ECO:0000256" key="6">
    <source>
        <dbReference type="ARBA" id="ARBA00022946"/>
    </source>
</evidence>
<dbReference type="Pfam" id="PF02823">
    <property type="entry name" value="ATP-synt_DE_N"/>
    <property type="match status" value="1"/>
</dbReference>
<dbReference type="SUPFAM" id="SSF51344">
    <property type="entry name" value="Epsilon subunit of F1F0-ATP synthase N-terminal domain"/>
    <property type="match status" value="1"/>
</dbReference>
<name>A0AAD9IFS9_PROWI</name>
<dbReference type="PANTHER" id="PTHR13822">
    <property type="entry name" value="ATP SYNTHASE DELTA/EPSILON CHAIN"/>
    <property type="match status" value="1"/>
</dbReference>
<accession>A0AAD9IFS9</accession>
<reference evidence="11" key="1">
    <citation type="submission" date="2021-01" db="EMBL/GenBank/DDBJ databases">
        <authorList>
            <person name="Eckstrom K.M.E."/>
        </authorList>
    </citation>
    <scope>NUCLEOTIDE SEQUENCE</scope>
    <source>
        <strain evidence="11">UVCC 0001</strain>
    </source>
</reference>
<gene>
    <name evidence="11" type="ORF">QBZ16_004459</name>
</gene>
<dbReference type="GO" id="GO:0005743">
    <property type="term" value="C:mitochondrial inner membrane"/>
    <property type="evidence" value="ECO:0007669"/>
    <property type="project" value="UniProtKB-SubCell"/>
</dbReference>
<dbReference type="CDD" id="cd12152">
    <property type="entry name" value="F1-ATPase_delta"/>
    <property type="match status" value="1"/>
</dbReference>
<evidence type="ECO:0000256" key="7">
    <source>
        <dbReference type="ARBA" id="ARBA00023065"/>
    </source>
</evidence>
<dbReference type="GO" id="GO:0045259">
    <property type="term" value="C:proton-transporting ATP synthase complex"/>
    <property type="evidence" value="ECO:0007669"/>
    <property type="project" value="InterPro"/>
</dbReference>
<dbReference type="InterPro" id="IPR020546">
    <property type="entry name" value="ATP_synth_F1_dsu/esu_N"/>
</dbReference>
<evidence type="ECO:0000256" key="5">
    <source>
        <dbReference type="ARBA" id="ARBA00022792"/>
    </source>
</evidence>
<evidence type="ECO:0000259" key="10">
    <source>
        <dbReference type="Pfam" id="PF02823"/>
    </source>
</evidence>
<evidence type="ECO:0000256" key="4">
    <source>
        <dbReference type="ARBA" id="ARBA00022781"/>
    </source>
</evidence>
<keyword evidence="5" id="KW-0999">Mitochondrion inner membrane</keyword>
<keyword evidence="6" id="KW-0809">Transit peptide</keyword>
<dbReference type="PANTHER" id="PTHR13822:SF7">
    <property type="entry name" value="ATP SYNTHASE SUBUNIT DELTA, MITOCHONDRIAL"/>
    <property type="match status" value="1"/>
</dbReference>
<keyword evidence="7" id="KW-0406">Ion transport</keyword>